<organism evidence="2 3">
    <name type="scientific">Hericium alpestre</name>
    <dbReference type="NCBI Taxonomy" id="135208"/>
    <lineage>
        <taxon>Eukaryota</taxon>
        <taxon>Fungi</taxon>
        <taxon>Dikarya</taxon>
        <taxon>Basidiomycota</taxon>
        <taxon>Agaricomycotina</taxon>
        <taxon>Agaricomycetes</taxon>
        <taxon>Russulales</taxon>
        <taxon>Hericiaceae</taxon>
        <taxon>Hericium</taxon>
    </lineage>
</organism>
<gene>
    <name evidence="2" type="ORF">EWM64_g273</name>
</gene>
<keyword evidence="3" id="KW-1185">Reference proteome</keyword>
<reference evidence="2 3" key="1">
    <citation type="submission" date="2019-02" db="EMBL/GenBank/DDBJ databases">
        <title>Genome sequencing of the rare red list fungi Hericium alpestre (H. flagellum).</title>
        <authorList>
            <person name="Buettner E."/>
            <person name="Kellner H."/>
        </authorList>
    </citation>
    <scope>NUCLEOTIDE SEQUENCE [LARGE SCALE GENOMIC DNA]</scope>
    <source>
        <strain evidence="2 3">DSM 108284</strain>
    </source>
</reference>
<evidence type="ECO:0000313" key="3">
    <source>
        <dbReference type="Proteomes" id="UP000298061"/>
    </source>
</evidence>
<feature type="region of interest" description="Disordered" evidence="1">
    <location>
        <begin position="562"/>
        <end position="590"/>
    </location>
</feature>
<evidence type="ECO:0000256" key="1">
    <source>
        <dbReference type="SAM" id="MobiDB-lite"/>
    </source>
</evidence>
<protein>
    <submittedName>
        <fullName evidence="2">Uncharacterized protein</fullName>
    </submittedName>
</protein>
<dbReference type="EMBL" id="SFCI01000012">
    <property type="protein sequence ID" value="TFY83728.1"/>
    <property type="molecule type" value="Genomic_DNA"/>
</dbReference>
<accession>A0A4Z0AD08</accession>
<dbReference type="OrthoDB" id="3178019at2759"/>
<evidence type="ECO:0000313" key="2">
    <source>
        <dbReference type="EMBL" id="TFY83728.1"/>
    </source>
</evidence>
<feature type="compositionally biased region" description="Basic and acidic residues" evidence="1">
    <location>
        <begin position="35"/>
        <end position="52"/>
    </location>
</feature>
<proteinExistence type="predicted"/>
<feature type="compositionally biased region" description="Acidic residues" evidence="1">
    <location>
        <begin position="78"/>
        <end position="95"/>
    </location>
</feature>
<dbReference type="AlphaFoldDB" id="A0A4Z0AD08"/>
<feature type="region of interest" description="Disordered" evidence="1">
    <location>
        <begin position="35"/>
        <end position="114"/>
    </location>
</feature>
<dbReference type="Proteomes" id="UP000298061">
    <property type="component" value="Unassembled WGS sequence"/>
</dbReference>
<sequence>MIPNFAMDNTIDKQLHALGQNGIDDWEEGGSKLAEWRARKEKWKSGAAERAKSASAPRAPAQRTHPLERELSGSFIVPDDEEDEDYSESDEEGEEGSGGTQSTQENVPGPAVGVAPARLHTSRTPLDTSSKITMHQTPSFITSETFFPALGDTHTVAVPPSSAHGGVQLLFKAHLRSAEARAHCESAGMQIQAWTDAPVEGHSPGEWAAYTFEKQGASYEDEAVTASASEFSLLAAEDEHVEEPYVLHLRLQLNAGAIPPDQSEARFLLTYRVLFPDGHVHWLGEPGRDVVCVLKREDPWLAVRDGWVARSEPAEEEAPAFVWEHVGPSPSGGNIQFAQIRQAFWGCWAIGFQSVKYFRPGTQITDASYLIFIPRVHPTTFTLHDPIILRSPPGTLSLSPSGLVTCPAGSHIEIYRDLPVASKLQDDLDSHGLRSIGEQAGYALIASPGDQSPARIAFVPLAHLKPSTRLICSGFERSLFGDDGAKRYMLFCPASRQMFAYTTDPDIDLVLRLGAAGGECVLSPVYTLPRRADEELESEDLQRLDQDQSACWALSILSPHSLVPPPPSSEQERSFEAESRDGHGPLHEPVREPVASFQASSLIHGERRSPQEVAAALMRTLVLILQAAVLQFISLAFRPGDMPVLDPSASKHRELAGGDDDDERMPLIGAYDEKDKLEDGGGLYKSSFHDTDTETLAGTEVHSVAGMSGPALTFNIPEGPFHFVHRRPTRNSNALNMEVLLEGERVDLSEGDGWTLTVVDGAVKGGRVEVFLNPENSDSEV</sequence>
<comment type="caution">
    <text evidence="2">The sequence shown here is derived from an EMBL/GenBank/DDBJ whole genome shotgun (WGS) entry which is preliminary data.</text>
</comment>
<feature type="compositionally biased region" description="Basic and acidic residues" evidence="1">
    <location>
        <begin position="570"/>
        <end position="590"/>
    </location>
</feature>
<name>A0A4Z0AD08_9AGAM</name>